<dbReference type="GO" id="GO:0005829">
    <property type="term" value="C:cytosol"/>
    <property type="evidence" value="ECO:0007669"/>
    <property type="project" value="TreeGrafter"/>
</dbReference>
<dbReference type="Gene3D" id="1.10.10.10">
    <property type="entry name" value="Winged helix-like DNA-binding domain superfamily/Winged helix DNA-binding domain"/>
    <property type="match status" value="1"/>
</dbReference>
<dbReference type="RefSeq" id="WP_005432891.1">
    <property type="nucleotide sequence ID" value="NZ_JH815513.1"/>
</dbReference>
<dbReference type="OrthoDB" id="9795923at2"/>
<dbReference type="GO" id="GO:0003677">
    <property type="term" value="F:DNA binding"/>
    <property type="evidence" value="ECO:0007669"/>
    <property type="project" value="UniProtKB-KW"/>
</dbReference>
<dbReference type="AlphaFoldDB" id="K1JL30"/>
<dbReference type="PANTHER" id="PTHR33221:SF4">
    <property type="entry name" value="HTH-TYPE TRANSCRIPTIONAL REPRESSOR NSRR"/>
    <property type="match status" value="1"/>
</dbReference>
<dbReference type="EMBL" id="ADMG01000002">
    <property type="protein sequence ID" value="EKB32330.1"/>
    <property type="molecule type" value="Genomic_DNA"/>
</dbReference>
<evidence type="ECO:0000313" key="2">
    <source>
        <dbReference type="EMBL" id="EKB32330.1"/>
    </source>
</evidence>
<dbReference type="InterPro" id="IPR036390">
    <property type="entry name" value="WH_DNA-bd_sf"/>
</dbReference>
<evidence type="ECO:0000313" key="3">
    <source>
        <dbReference type="Proteomes" id="UP000005835"/>
    </source>
</evidence>
<dbReference type="InterPro" id="IPR000944">
    <property type="entry name" value="Tscrpt_reg_Rrf2"/>
</dbReference>
<evidence type="ECO:0000256" key="1">
    <source>
        <dbReference type="ARBA" id="ARBA00023125"/>
    </source>
</evidence>
<accession>K1JL30</accession>
<comment type="caution">
    <text evidence="2">The sequence shown here is derived from an EMBL/GenBank/DDBJ whole genome shotgun (WGS) entry which is preliminary data.</text>
</comment>
<gene>
    <name evidence="2" type="ORF">HMPREF9465_00013</name>
</gene>
<dbReference type="PROSITE" id="PS51197">
    <property type="entry name" value="HTH_RRF2_2"/>
    <property type="match status" value="1"/>
</dbReference>
<dbReference type="HOGENOM" id="CLU_107144_2_0_4"/>
<dbReference type="STRING" id="742823.HMPREF9465_00013"/>
<reference evidence="2 3" key="1">
    <citation type="submission" date="2012-05" db="EMBL/GenBank/DDBJ databases">
        <title>The Genome Sequence of Sutterella wadsworthensis 2_1_59BFAA.</title>
        <authorList>
            <consortium name="The Broad Institute Genome Sequencing Platform"/>
            <person name="Earl A."/>
            <person name="Ward D."/>
            <person name="Feldgarden M."/>
            <person name="Gevers D."/>
            <person name="Daigneault M."/>
            <person name="Strauss J."/>
            <person name="Allen-Vercoe E."/>
            <person name="Walker B."/>
            <person name="Young S.K."/>
            <person name="Zeng Q."/>
            <person name="Gargeya S."/>
            <person name="Fitzgerald M."/>
            <person name="Haas B."/>
            <person name="Abouelleil A."/>
            <person name="Alvarado L."/>
            <person name="Arachchi H.M."/>
            <person name="Berlin A.M."/>
            <person name="Chapman S.B."/>
            <person name="Goldberg J."/>
            <person name="Griggs A."/>
            <person name="Gujja S."/>
            <person name="Hansen M."/>
            <person name="Howarth C."/>
            <person name="Imamovic A."/>
            <person name="Larimer J."/>
            <person name="McCowen C."/>
            <person name="Montmayeur A."/>
            <person name="Murphy C."/>
            <person name="Neiman D."/>
            <person name="Pearson M."/>
            <person name="Priest M."/>
            <person name="Roberts A."/>
            <person name="Saif S."/>
            <person name="Shea T."/>
            <person name="Sisk P."/>
            <person name="Sykes S."/>
            <person name="Wortman J."/>
            <person name="Nusbaum C."/>
            <person name="Birren B."/>
        </authorList>
    </citation>
    <scope>NUCLEOTIDE SEQUENCE [LARGE SCALE GENOMIC DNA]</scope>
    <source>
        <strain evidence="2 3">2_1_59BFAA</strain>
    </source>
</reference>
<dbReference type="Proteomes" id="UP000005835">
    <property type="component" value="Unassembled WGS sequence"/>
</dbReference>
<dbReference type="SUPFAM" id="SSF46785">
    <property type="entry name" value="Winged helix' DNA-binding domain"/>
    <property type="match status" value="1"/>
</dbReference>
<dbReference type="PANTHER" id="PTHR33221">
    <property type="entry name" value="WINGED HELIX-TURN-HELIX TRANSCRIPTIONAL REGULATOR, RRF2 FAMILY"/>
    <property type="match status" value="1"/>
</dbReference>
<organism evidence="2 3">
    <name type="scientific">Sutterella wadsworthensis 2_1_59BFAA</name>
    <dbReference type="NCBI Taxonomy" id="742823"/>
    <lineage>
        <taxon>Bacteria</taxon>
        <taxon>Pseudomonadati</taxon>
        <taxon>Pseudomonadota</taxon>
        <taxon>Betaproteobacteria</taxon>
        <taxon>Burkholderiales</taxon>
        <taxon>Sutterellaceae</taxon>
        <taxon>Sutterella</taxon>
    </lineage>
</organism>
<dbReference type="PATRIC" id="fig|742823.3.peg.13"/>
<protein>
    <submittedName>
        <fullName evidence="2">Rrf2 family protein</fullName>
    </submittedName>
</protein>
<dbReference type="Pfam" id="PF02082">
    <property type="entry name" value="Rrf2"/>
    <property type="match status" value="1"/>
</dbReference>
<keyword evidence="3" id="KW-1185">Reference proteome</keyword>
<dbReference type="GO" id="GO:0003700">
    <property type="term" value="F:DNA-binding transcription factor activity"/>
    <property type="evidence" value="ECO:0007669"/>
    <property type="project" value="TreeGrafter"/>
</dbReference>
<dbReference type="NCBIfam" id="TIGR00738">
    <property type="entry name" value="rrf2_super"/>
    <property type="match status" value="1"/>
</dbReference>
<dbReference type="eggNOG" id="COG1959">
    <property type="taxonomic scope" value="Bacteria"/>
</dbReference>
<keyword evidence="1" id="KW-0238">DNA-binding</keyword>
<sequence length="176" mass="20357">MHLTRFTDLSLRVLIYLTHNERKGLVTVTELAERFKWSRNHMVKVVHFMSTKNWVQTHRGRFGGLTLKMHPSEYKIGDIVQILEEPGELIDCFEPHECALAKCCKLRSLLNEATRDFYSRLNTAALETLTNSDEIREIISGKDLLRAQPDAPTPPSSELIRLMEARVARELRKARQ</sequence>
<dbReference type="InterPro" id="IPR036388">
    <property type="entry name" value="WH-like_DNA-bd_sf"/>
</dbReference>
<proteinExistence type="predicted"/>
<name>K1JL30_9BURK</name>